<evidence type="ECO:0000256" key="1">
    <source>
        <dbReference type="SAM" id="MobiDB-lite"/>
    </source>
</evidence>
<evidence type="ECO:0000313" key="3">
    <source>
        <dbReference type="Proteomes" id="UP000198211"/>
    </source>
</evidence>
<dbReference type="Proteomes" id="UP000198211">
    <property type="component" value="Unassembled WGS sequence"/>
</dbReference>
<keyword evidence="3" id="KW-1185">Reference proteome</keyword>
<reference evidence="3" key="1">
    <citation type="submission" date="2017-03" db="EMBL/GenBank/DDBJ databases">
        <title>Phytopthora megakarya and P. palmivora, two closely related causual agents of cacao black pod achieved similar genome size and gene model numbers by different mechanisms.</title>
        <authorList>
            <person name="Ali S."/>
            <person name="Shao J."/>
            <person name="Larry D.J."/>
            <person name="Kronmiller B."/>
            <person name="Shen D."/>
            <person name="Strem M.D."/>
            <person name="Melnick R.L."/>
            <person name="Guiltinan M.J."/>
            <person name="Tyler B.M."/>
            <person name="Meinhardt L.W."/>
            <person name="Bailey B.A."/>
        </authorList>
    </citation>
    <scope>NUCLEOTIDE SEQUENCE [LARGE SCALE GENOMIC DNA]</scope>
    <source>
        <strain evidence="3">zdho120</strain>
    </source>
</reference>
<dbReference type="AlphaFoldDB" id="A0A225UIG3"/>
<comment type="caution">
    <text evidence="2">The sequence shown here is derived from an EMBL/GenBank/DDBJ whole genome shotgun (WGS) entry which is preliminary data.</text>
</comment>
<feature type="compositionally biased region" description="Polar residues" evidence="1">
    <location>
        <begin position="111"/>
        <end position="121"/>
    </location>
</feature>
<feature type="compositionally biased region" description="Basic and acidic residues" evidence="1">
    <location>
        <begin position="64"/>
        <end position="77"/>
    </location>
</feature>
<feature type="region of interest" description="Disordered" evidence="1">
    <location>
        <begin position="141"/>
        <end position="164"/>
    </location>
</feature>
<proteinExistence type="predicted"/>
<dbReference type="EMBL" id="NBNE01016867">
    <property type="protein sequence ID" value="OWY93007.1"/>
    <property type="molecule type" value="Genomic_DNA"/>
</dbReference>
<evidence type="ECO:0000313" key="2">
    <source>
        <dbReference type="EMBL" id="OWY93007.1"/>
    </source>
</evidence>
<name>A0A225UIG3_9STRA</name>
<sequence length="219" mass="23140">MKDASPREQSLVKCAFIAMTRGIPRCPPEGEAFVTTRSASEQSKATGESTPEPGADDSEIIGPRIDESGTESAKDGRTVGPIALIPRTPKRTPGCSQRTMEEDLLPPGTRPGTSTPNNAPDQDSGPVCAGLPRRVVLCESKHSRTSPGRCGSSLPGSPPPRTSKRIFCTTVTRISKALIRVSSGPTRDCVKNYTGLGCSRTRNDTSKAAWTASCSEPAK</sequence>
<organism evidence="2 3">
    <name type="scientific">Phytophthora megakarya</name>
    <dbReference type="NCBI Taxonomy" id="4795"/>
    <lineage>
        <taxon>Eukaryota</taxon>
        <taxon>Sar</taxon>
        <taxon>Stramenopiles</taxon>
        <taxon>Oomycota</taxon>
        <taxon>Peronosporomycetes</taxon>
        <taxon>Peronosporales</taxon>
        <taxon>Peronosporaceae</taxon>
        <taxon>Phytophthora</taxon>
    </lineage>
</organism>
<feature type="region of interest" description="Disordered" evidence="1">
    <location>
        <begin position="23"/>
        <end position="129"/>
    </location>
</feature>
<feature type="compositionally biased region" description="Polar residues" evidence="1">
    <location>
        <begin position="35"/>
        <end position="49"/>
    </location>
</feature>
<gene>
    <name evidence="2" type="ORF">PHMEG_00037747</name>
</gene>
<accession>A0A225UIG3</accession>
<protein>
    <submittedName>
        <fullName evidence="2">Uncharacterized protein</fullName>
    </submittedName>
</protein>